<comment type="similarity">
    <text evidence="3 10">Belongs to the cytochrome P450 family.</text>
</comment>
<dbReference type="EMBL" id="CAJMWR010003979">
    <property type="protein sequence ID" value="CAE6477724.1"/>
    <property type="molecule type" value="Genomic_DNA"/>
</dbReference>
<dbReference type="InterPro" id="IPR050364">
    <property type="entry name" value="Cytochrome_P450_fung"/>
</dbReference>
<feature type="binding site" description="axial binding residue" evidence="9">
    <location>
        <position position="461"/>
    </location>
    <ligand>
        <name>heme</name>
        <dbReference type="ChEBI" id="CHEBI:30413"/>
    </ligand>
    <ligandPart>
        <name>Fe</name>
        <dbReference type="ChEBI" id="CHEBI:18248"/>
    </ligandPart>
</feature>
<dbReference type="Pfam" id="PF00067">
    <property type="entry name" value="p450"/>
    <property type="match status" value="2"/>
</dbReference>
<dbReference type="PRINTS" id="PR00463">
    <property type="entry name" value="EP450I"/>
</dbReference>
<dbReference type="PROSITE" id="PS00086">
    <property type="entry name" value="CYTOCHROME_P450"/>
    <property type="match status" value="1"/>
</dbReference>
<comment type="pathway">
    <text evidence="2">Secondary metabolite biosynthesis.</text>
</comment>
<evidence type="ECO:0000256" key="6">
    <source>
        <dbReference type="ARBA" id="ARBA00023002"/>
    </source>
</evidence>
<evidence type="ECO:0000256" key="2">
    <source>
        <dbReference type="ARBA" id="ARBA00005179"/>
    </source>
</evidence>
<proteinExistence type="inferred from homology"/>
<evidence type="ECO:0000256" key="1">
    <source>
        <dbReference type="ARBA" id="ARBA00001971"/>
    </source>
</evidence>
<dbReference type="PANTHER" id="PTHR46300">
    <property type="entry name" value="P450, PUTATIVE (EUROFUNG)-RELATED-RELATED"/>
    <property type="match status" value="1"/>
</dbReference>
<keyword evidence="8 10" id="KW-0503">Monooxygenase</keyword>
<dbReference type="Proteomes" id="UP000663840">
    <property type="component" value="Unassembled WGS sequence"/>
</dbReference>
<evidence type="ECO:0000313" key="12">
    <source>
        <dbReference type="EMBL" id="CAE6477724.1"/>
    </source>
</evidence>
<protein>
    <recommendedName>
        <fullName evidence="14">O-methylsterigmatocystin oxidoreductase</fullName>
    </recommendedName>
</protein>
<evidence type="ECO:0000256" key="5">
    <source>
        <dbReference type="ARBA" id="ARBA00022723"/>
    </source>
</evidence>
<dbReference type="SUPFAM" id="SSF48264">
    <property type="entry name" value="Cytochrome P450"/>
    <property type="match status" value="1"/>
</dbReference>
<reference evidence="12" key="1">
    <citation type="submission" date="2021-01" db="EMBL/GenBank/DDBJ databases">
        <authorList>
            <person name="Kaushik A."/>
        </authorList>
    </citation>
    <scope>NUCLEOTIDE SEQUENCE</scope>
    <source>
        <strain evidence="12">AG1-1A</strain>
    </source>
</reference>
<dbReference type="GO" id="GO:0005506">
    <property type="term" value="F:iron ion binding"/>
    <property type="evidence" value="ECO:0007669"/>
    <property type="project" value="InterPro"/>
</dbReference>
<evidence type="ECO:0000256" key="10">
    <source>
        <dbReference type="RuleBase" id="RU000461"/>
    </source>
</evidence>
<keyword evidence="11" id="KW-0812">Transmembrane</keyword>
<dbReference type="GO" id="GO:0004497">
    <property type="term" value="F:monooxygenase activity"/>
    <property type="evidence" value="ECO:0007669"/>
    <property type="project" value="UniProtKB-KW"/>
</dbReference>
<dbReference type="InterPro" id="IPR001128">
    <property type="entry name" value="Cyt_P450"/>
</dbReference>
<keyword evidence="7 9" id="KW-0408">Iron</keyword>
<dbReference type="PANTHER" id="PTHR46300:SF7">
    <property type="entry name" value="P450, PUTATIVE (EUROFUNG)-RELATED"/>
    <property type="match status" value="1"/>
</dbReference>
<evidence type="ECO:0000256" key="9">
    <source>
        <dbReference type="PIRSR" id="PIRSR602401-1"/>
    </source>
</evidence>
<evidence type="ECO:0000256" key="8">
    <source>
        <dbReference type="ARBA" id="ARBA00023033"/>
    </source>
</evidence>
<organism evidence="12 13">
    <name type="scientific">Rhizoctonia solani</name>
    <dbReference type="NCBI Taxonomy" id="456999"/>
    <lineage>
        <taxon>Eukaryota</taxon>
        <taxon>Fungi</taxon>
        <taxon>Dikarya</taxon>
        <taxon>Basidiomycota</taxon>
        <taxon>Agaricomycotina</taxon>
        <taxon>Agaricomycetes</taxon>
        <taxon>Cantharellales</taxon>
        <taxon>Ceratobasidiaceae</taxon>
        <taxon>Rhizoctonia</taxon>
    </lineage>
</organism>
<evidence type="ECO:0000256" key="11">
    <source>
        <dbReference type="SAM" id="Phobius"/>
    </source>
</evidence>
<accession>A0A8H3CAD3</accession>
<keyword evidence="4 9" id="KW-0349">Heme</keyword>
<comment type="caution">
    <text evidence="12">The sequence shown here is derived from an EMBL/GenBank/DDBJ whole genome shotgun (WGS) entry which is preliminary data.</text>
</comment>
<evidence type="ECO:0008006" key="14">
    <source>
        <dbReference type="Google" id="ProtNLM"/>
    </source>
</evidence>
<sequence>MSVDRVGLYTTSIGLSLLLFRYLWRRSRSRCPPSPTSLPFIGNLFSIPPGHEHLAFAKLGEQLKSDIVYLEILGHKICVLNSAEATSDVLDKRSAVYSDRPNIPMVMDPTLMDWSENVAAARYGDLWRSYRRILNHWLNAREVTRFYSQQEQQARLLLQKLLSATNKPQPFEYLKNEIFFTIGSLMLQLAYGYKPRDPQDRFYTEVKLATRNIVEAAMQTNFLVNVFPVLSYIPDWFPGTGWKCIAREWKMQQERAKNEPYEWLKAHVASGTYQPSIVSSLLQDHKLLSGFSSLEQDKRLKEIGIVLFGAGTDTTGTFLINFVFSMITNPEVQTKAQEELDCVLGRGVLPKVLDQERLPYIRCLISEVFRLYPPLPLGKHDEYPMQIIKTTTTETMTSKKGRLCKSFILELFRKYLGTRATIRAIGRDVRHYENPEVFNPDRFMNPEVQRPPVFGWGRRKCPGVYFAEVSVFIIVASMLATFTFSKKRDAGGHEIVPQVELERNSLITELKPFEFELKLRSEDHMQLIIEANPDTE</sequence>
<dbReference type="GO" id="GO:0020037">
    <property type="term" value="F:heme binding"/>
    <property type="evidence" value="ECO:0007669"/>
    <property type="project" value="InterPro"/>
</dbReference>
<evidence type="ECO:0000256" key="3">
    <source>
        <dbReference type="ARBA" id="ARBA00010617"/>
    </source>
</evidence>
<evidence type="ECO:0000256" key="7">
    <source>
        <dbReference type="ARBA" id="ARBA00023004"/>
    </source>
</evidence>
<keyword evidence="5 9" id="KW-0479">Metal-binding</keyword>
<dbReference type="PRINTS" id="PR00385">
    <property type="entry name" value="P450"/>
</dbReference>
<feature type="transmembrane region" description="Helical" evidence="11">
    <location>
        <begin position="464"/>
        <end position="484"/>
    </location>
</feature>
<dbReference type="GO" id="GO:0016705">
    <property type="term" value="F:oxidoreductase activity, acting on paired donors, with incorporation or reduction of molecular oxygen"/>
    <property type="evidence" value="ECO:0007669"/>
    <property type="project" value="InterPro"/>
</dbReference>
<evidence type="ECO:0000256" key="4">
    <source>
        <dbReference type="ARBA" id="ARBA00022617"/>
    </source>
</evidence>
<keyword evidence="11" id="KW-0472">Membrane</keyword>
<comment type="cofactor">
    <cofactor evidence="1 9">
        <name>heme</name>
        <dbReference type="ChEBI" id="CHEBI:30413"/>
    </cofactor>
</comment>
<dbReference type="InterPro" id="IPR017972">
    <property type="entry name" value="Cyt_P450_CS"/>
</dbReference>
<keyword evidence="6 10" id="KW-0560">Oxidoreductase</keyword>
<evidence type="ECO:0000313" key="13">
    <source>
        <dbReference type="Proteomes" id="UP000663840"/>
    </source>
</evidence>
<dbReference type="GO" id="GO:0016020">
    <property type="term" value="C:membrane"/>
    <property type="evidence" value="ECO:0007669"/>
    <property type="project" value="UniProtKB-SubCell"/>
</dbReference>
<name>A0A8H3CAD3_9AGAM</name>
<dbReference type="InterPro" id="IPR002401">
    <property type="entry name" value="Cyt_P450_E_grp-I"/>
</dbReference>
<gene>
    <name evidence="12" type="ORF">RDB_LOCUS127014</name>
</gene>
<dbReference type="InterPro" id="IPR036396">
    <property type="entry name" value="Cyt_P450_sf"/>
</dbReference>
<dbReference type="Gene3D" id="1.10.630.10">
    <property type="entry name" value="Cytochrome P450"/>
    <property type="match status" value="1"/>
</dbReference>
<dbReference type="AlphaFoldDB" id="A0A8H3CAD3"/>
<keyword evidence="11" id="KW-1133">Transmembrane helix</keyword>